<evidence type="ECO:0000256" key="9">
    <source>
        <dbReference type="ARBA" id="ARBA00047725"/>
    </source>
</evidence>
<keyword evidence="11" id="KW-0479">Metal-binding</keyword>
<gene>
    <name evidence="14" type="ORF">SAMN04488117_101666</name>
</gene>
<dbReference type="InterPro" id="IPR027443">
    <property type="entry name" value="IPNS-like_sf"/>
</dbReference>
<feature type="region of interest" description="Disordered" evidence="12">
    <location>
        <begin position="105"/>
        <end position="130"/>
    </location>
</feature>
<dbReference type="PRINTS" id="PR00682">
    <property type="entry name" value="IPNSYNTHASE"/>
</dbReference>
<dbReference type="InterPro" id="IPR050231">
    <property type="entry name" value="Iron_ascorbate_oxido_reductase"/>
</dbReference>
<evidence type="ECO:0000259" key="13">
    <source>
        <dbReference type="PROSITE" id="PS51471"/>
    </source>
</evidence>
<dbReference type="GO" id="GO:0102276">
    <property type="term" value="F:2-oxoglutarate oxygenase/decarboxylase (ethylene-forming) activity"/>
    <property type="evidence" value="ECO:0007669"/>
    <property type="project" value="UniProtKB-EC"/>
</dbReference>
<evidence type="ECO:0000256" key="12">
    <source>
        <dbReference type="SAM" id="MobiDB-lite"/>
    </source>
</evidence>
<dbReference type="Proteomes" id="UP000182284">
    <property type="component" value="Unassembled WGS sequence"/>
</dbReference>
<accession>A0A1G7GQB6</accession>
<reference evidence="14 15" key="1">
    <citation type="submission" date="2016-10" db="EMBL/GenBank/DDBJ databases">
        <authorList>
            <person name="de Groot N.N."/>
        </authorList>
    </citation>
    <scope>NUCLEOTIDE SEQUENCE [LARGE SCALE GENOMIC DNA]</scope>
    <source>
        <strain evidence="14 15">DSM 27375</strain>
    </source>
</reference>
<proteinExistence type="inferred from homology"/>
<dbReference type="AlphaFoldDB" id="A0A1G7GQB6"/>
<dbReference type="InterPro" id="IPR026992">
    <property type="entry name" value="DIOX_N"/>
</dbReference>
<protein>
    <recommendedName>
        <fullName evidence="5">2-oxoglutarate-dependent ethylene/succinate-forming enzyme</fullName>
        <ecNumber evidence="4">1.13.12.19</ecNumber>
        <ecNumber evidence="3">1.14.20.7</ecNumber>
    </recommendedName>
    <alternativeName>
        <fullName evidence="7">2-oxoglutarate dioxygenase (ethylene-forming)</fullName>
    </alternativeName>
    <alternativeName>
        <fullName evidence="8">2-oxoglutarate/L-arginine monooxygenase/decarboxylase (succinate-forming)</fullName>
    </alternativeName>
</protein>
<evidence type="ECO:0000256" key="5">
    <source>
        <dbReference type="ARBA" id="ARBA00019045"/>
    </source>
</evidence>
<keyword evidence="11" id="KW-0408">Iron</keyword>
<evidence type="ECO:0000256" key="3">
    <source>
        <dbReference type="ARBA" id="ARBA00012293"/>
    </source>
</evidence>
<dbReference type="GO" id="GO:0009693">
    <property type="term" value="P:ethylene biosynthetic process"/>
    <property type="evidence" value="ECO:0007669"/>
    <property type="project" value="UniProtKB-KW"/>
</dbReference>
<evidence type="ECO:0000313" key="15">
    <source>
        <dbReference type="Proteomes" id="UP000182284"/>
    </source>
</evidence>
<comment type="pathway">
    <text evidence="2">Alkene biosynthesis; ethylene biosynthesis via 2-oxoglutarate.</text>
</comment>
<evidence type="ECO:0000256" key="1">
    <source>
        <dbReference type="ARBA" id="ARBA00001954"/>
    </source>
</evidence>
<dbReference type="RefSeq" id="WP_083351661.1">
    <property type="nucleotide sequence ID" value="NZ_FNBL01000001.1"/>
</dbReference>
<dbReference type="EC" id="1.14.20.7" evidence="3"/>
<keyword evidence="11" id="KW-0560">Oxidoreductase</keyword>
<evidence type="ECO:0000256" key="10">
    <source>
        <dbReference type="ARBA" id="ARBA00049359"/>
    </source>
</evidence>
<feature type="compositionally biased region" description="Basic and acidic residues" evidence="12">
    <location>
        <begin position="106"/>
        <end position="119"/>
    </location>
</feature>
<comment type="catalytic activity">
    <reaction evidence="10">
        <text>L-arginine + 2-oxoglutarate + O2 = guanidine + L-glutamate 5-semialdehyde + succinate + CO2</text>
        <dbReference type="Rhea" id="RHEA:31535"/>
        <dbReference type="ChEBI" id="CHEBI:15379"/>
        <dbReference type="ChEBI" id="CHEBI:16526"/>
        <dbReference type="ChEBI" id="CHEBI:16810"/>
        <dbReference type="ChEBI" id="CHEBI:30031"/>
        <dbReference type="ChEBI" id="CHEBI:30087"/>
        <dbReference type="ChEBI" id="CHEBI:32682"/>
        <dbReference type="ChEBI" id="CHEBI:58066"/>
        <dbReference type="EC" id="1.14.20.7"/>
    </reaction>
</comment>
<dbReference type="Gene3D" id="2.60.120.330">
    <property type="entry name" value="B-lactam Antibiotic, Isopenicillin N Synthase, Chain"/>
    <property type="match status" value="1"/>
</dbReference>
<comment type="similarity">
    <text evidence="11">Belongs to the iron/ascorbate-dependent oxidoreductase family.</text>
</comment>
<dbReference type="Pfam" id="PF14226">
    <property type="entry name" value="DIOX_N"/>
    <property type="match status" value="1"/>
</dbReference>
<dbReference type="PANTHER" id="PTHR47990">
    <property type="entry name" value="2-OXOGLUTARATE (2OG) AND FE(II)-DEPENDENT OXYGENASE SUPERFAMILY PROTEIN-RELATED"/>
    <property type="match status" value="1"/>
</dbReference>
<dbReference type="OrthoDB" id="21825at2"/>
<evidence type="ECO:0000313" key="14">
    <source>
        <dbReference type="EMBL" id="SDE90281.1"/>
    </source>
</evidence>
<comment type="cofactor">
    <cofactor evidence="1">
        <name>Fe(2+)</name>
        <dbReference type="ChEBI" id="CHEBI:29033"/>
    </cofactor>
</comment>
<dbReference type="InterPro" id="IPR044861">
    <property type="entry name" value="IPNS-like_FE2OG_OXY"/>
</dbReference>
<dbReference type="EC" id="1.13.12.19" evidence="4"/>
<dbReference type="EMBL" id="FNBL01000001">
    <property type="protein sequence ID" value="SDE90281.1"/>
    <property type="molecule type" value="Genomic_DNA"/>
</dbReference>
<name>A0A1G7GQB6_9RHOB</name>
<dbReference type="SUPFAM" id="SSF51197">
    <property type="entry name" value="Clavaminate synthase-like"/>
    <property type="match status" value="1"/>
</dbReference>
<evidence type="ECO:0000256" key="11">
    <source>
        <dbReference type="RuleBase" id="RU003682"/>
    </source>
</evidence>
<dbReference type="GO" id="GO:0046872">
    <property type="term" value="F:metal ion binding"/>
    <property type="evidence" value="ECO:0007669"/>
    <property type="project" value="UniProtKB-KW"/>
</dbReference>
<comment type="catalytic activity">
    <reaction evidence="9">
        <text>2-oxoglutarate + O2 + 2 H(+) = ethene + 3 CO2 + H2O</text>
        <dbReference type="Rhea" id="RHEA:31523"/>
        <dbReference type="ChEBI" id="CHEBI:15377"/>
        <dbReference type="ChEBI" id="CHEBI:15378"/>
        <dbReference type="ChEBI" id="CHEBI:15379"/>
        <dbReference type="ChEBI" id="CHEBI:16526"/>
        <dbReference type="ChEBI" id="CHEBI:16810"/>
        <dbReference type="ChEBI" id="CHEBI:18153"/>
        <dbReference type="EC" id="1.13.12.19"/>
    </reaction>
</comment>
<evidence type="ECO:0000256" key="7">
    <source>
        <dbReference type="ARBA" id="ARBA00031011"/>
    </source>
</evidence>
<evidence type="ECO:0000256" key="2">
    <source>
        <dbReference type="ARBA" id="ARBA00004767"/>
    </source>
</evidence>
<evidence type="ECO:0000256" key="6">
    <source>
        <dbReference type="ARBA" id="ARBA00022666"/>
    </source>
</evidence>
<sequence>MPQTDMPQTHVPQTDMTQTDFPLLDLAAFAAADATGKAKIAAEVDRICVETGFLAVTGHGVPQPVIDAIWAKARGFFDLAPEVKHGVAPASGAPYGYLGPGTEALAKSRGEDTPPDLKESFNGGPLSTPPGETDPDALAFCYAPTPWPDMPGFRAAWCAYYTEMETLAARIMEVFAIALDLPQNHFAAFIDTPISALRALNYPAQDSAPKENQLRAGAHTDYGSLTILLPEPGSRGLEILTPEGEWRGVPPIDGAFVINIGDLMTLWTAGRWTSTLHRVVTPPDWAFRRRMSLAFFHQPNWHAEITPLSGAEAETVISGPYLMSKFAAANG</sequence>
<dbReference type="Pfam" id="PF03171">
    <property type="entry name" value="2OG-FeII_Oxy"/>
    <property type="match status" value="1"/>
</dbReference>
<feature type="domain" description="Fe2OG dioxygenase" evidence="13">
    <location>
        <begin position="192"/>
        <end position="299"/>
    </location>
</feature>
<dbReference type="InterPro" id="IPR005123">
    <property type="entry name" value="Oxoglu/Fe-dep_dioxygenase_dom"/>
</dbReference>
<keyword evidence="6" id="KW-0266">Ethylene biosynthesis</keyword>
<dbReference type="PROSITE" id="PS51471">
    <property type="entry name" value="FE2OG_OXY"/>
    <property type="match status" value="1"/>
</dbReference>
<evidence type="ECO:0000256" key="8">
    <source>
        <dbReference type="ARBA" id="ARBA00031282"/>
    </source>
</evidence>
<organism evidence="14 15">
    <name type="scientific">Celeribacter baekdonensis</name>
    <dbReference type="NCBI Taxonomy" id="875171"/>
    <lineage>
        <taxon>Bacteria</taxon>
        <taxon>Pseudomonadati</taxon>
        <taxon>Pseudomonadota</taxon>
        <taxon>Alphaproteobacteria</taxon>
        <taxon>Rhodobacterales</taxon>
        <taxon>Roseobacteraceae</taxon>
        <taxon>Celeribacter</taxon>
    </lineage>
</organism>
<evidence type="ECO:0000256" key="4">
    <source>
        <dbReference type="ARBA" id="ARBA00012531"/>
    </source>
</evidence>